<keyword evidence="3 6" id="KW-0812">Transmembrane</keyword>
<evidence type="ECO:0000256" key="2">
    <source>
        <dbReference type="ARBA" id="ARBA00007262"/>
    </source>
</evidence>
<keyword evidence="4 6" id="KW-1133">Transmembrane helix</keyword>
<evidence type="ECO:0000313" key="7">
    <source>
        <dbReference type="EMBL" id="KAL0472089.1"/>
    </source>
</evidence>
<gene>
    <name evidence="7" type="ORF">QR685DRAFT_521021</name>
</gene>
<feature type="transmembrane region" description="Helical" evidence="6">
    <location>
        <begin position="116"/>
        <end position="137"/>
    </location>
</feature>
<comment type="similarity">
    <text evidence="2">Belongs to the IFI6/IFI27 family.</text>
</comment>
<dbReference type="PANTHER" id="PTHR16932:SF18">
    <property type="entry name" value="INTERFERON, ALPHA-INDUCIBLE PROTEIN 27-LIKE 2"/>
    <property type="match status" value="1"/>
</dbReference>
<feature type="transmembrane region" description="Helical" evidence="6">
    <location>
        <begin position="78"/>
        <end position="104"/>
    </location>
</feature>
<keyword evidence="5 6" id="KW-0472">Membrane</keyword>
<evidence type="ECO:0000256" key="3">
    <source>
        <dbReference type="ARBA" id="ARBA00022692"/>
    </source>
</evidence>
<organism evidence="7 8">
    <name type="scientific">Neurospora intermedia</name>
    <dbReference type="NCBI Taxonomy" id="5142"/>
    <lineage>
        <taxon>Eukaryota</taxon>
        <taxon>Fungi</taxon>
        <taxon>Dikarya</taxon>
        <taxon>Ascomycota</taxon>
        <taxon>Pezizomycotina</taxon>
        <taxon>Sordariomycetes</taxon>
        <taxon>Sordariomycetidae</taxon>
        <taxon>Sordariales</taxon>
        <taxon>Sordariaceae</taxon>
        <taxon>Neurospora</taxon>
    </lineage>
</organism>
<dbReference type="Gene3D" id="6.10.110.10">
    <property type="match status" value="1"/>
</dbReference>
<feature type="transmembrane region" description="Helical" evidence="6">
    <location>
        <begin position="44"/>
        <end position="66"/>
    </location>
</feature>
<reference evidence="7 8" key="1">
    <citation type="submission" date="2023-09" db="EMBL/GenBank/DDBJ databases">
        <title>Multi-omics analysis of a traditional fermented food reveals byproduct-associated fungal strains for waste-to-food upcycling.</title>
        <authorList>
            <consortium name="Lawrence Berkeley National Laboratory"/>
            <person name="Rekdal V.M."/>
            <person name="Villalobos-Escobedo J.M."/>
            <person name="Rodriguez-Valeron N."/>
            <person name="Garcia M.O."/>
            <person name="Vasquez D.P."/>
            <person name="Damayanti I."/>
            <person name="Sorensen P.M."/>
            <person name="Baidoo E.E."/>
            <person name="De Carvalho A.C."/>
            <person name="Riley R."/>
            <person name="Lipzen A."/>
            <person name="He G."/>
            <person name="Yan M."/>
            <person name="Haridas S."/>
            <person name="Daum C."/>
            <person name="Yoshinaga Y."/>
            <person name="Ng V."/>
            <person name="Grigoriev I.V."/>
            <person name="Munk R."/>
            <person name="Nuraida L."/>
            <person name="Wijaya C.H."/>
            <person name="Morales P.-C."/>
            <person name="Keasling J.D."/>
        </authorList>
    </citation>
    <scope>NUCLEOTIDE SEQUENCE [LARGE SCALE GENOMIC DNA]</scope>
    <source>
        <strain evidence="7 8">FGSC 2613</strain>
    </source>
</reference>
<protein>
    <submittedName>
        <fullName evidence="7">Uncharacterized protein</fullName>
    </submittedName>
</protein>
<comment type="subcellular location">
    <subcellularLocation>
        <location evidence="1">Membrane</location>
        <topology evidence="1">Multi-pass membrane protein</topology>
    </subcellularLocation>
</comment>
<sequence length="144" mass="13948">MALKVSDWASNILPKLLEAAGDLGENIKEQVQKAQEWVSEHPDVVMYIVLGVTGIVILAVPGLLMTPILSGLGFGASGIAAGSMAAAIQSGIGSVAAGSAFAGLTSAAMGGLEGTAIAAVGQAIGAAMAAGGAAGAASKLMNNE</sequence>
<dbReference type="Pfam" id="PF06140">
    <property type="entry name" value="Ifi-6-16"/>
    <property type="match status" value="1"/>
</dbReference>
<keyword evidence="8" id="KW-1185">Reference proteome</keyword>
<dbReference type="InterPro" id="IPR038213">
    <property type="entry name" value="IFI6/IFI27-like_sf"/>
</dbReference>
<proteinExistence type="inferred from homology"/>
<accession>A0ABR3DHD3</accession>
<evidence type="ECO:0000256" key="4">
    <source>
        <dbReference type="ARBA" id="ARBA00022989"/>
    </source>
</evidence>
<comment type="caution">
    <text evidence="7">The sequence shown here is derived from an EMBL/GenBank/DDBJ whole genome shotgun (WGS) entry which is preliminary data.</text>
</comment>
<evidence type="ECO:0000313" key="8">
    <source>
        <dbReference type="Proteomes" id="UP001451303"/>
    </source>
</evidence>
<name>A0ABR3DHD3_NEUIN</name>
<dbReference type="EMBL" id="JAVLET010000003">
    <property type="protein sequence ID" value="KAL0472089.1"/>
    <property type="molecule type" value="Genomic_DNA"/>
</dbReference>
<evidence type="ECO:0000256" key="1">
    <source>
        <dbReference type="ARBA" id="ARBA00004141"/>
    </source>
</evidence>
<dbReference type="Proteomes" id="UP001451303">
    <property type="component" value="Unassembled WGS sequence"/>
</dbReference>
<evidence type="ECO:0000256" key="5">
    <source>
        <dbReference type="ARBA" id="ARBA00023136"/>
    </source>
</evidence>
<dbReference type="PANTHER" id="PTHR16932">
    <property type="entry name" value="INTERFERON ALPHA-INDUCIBLE PROTEIN 27"/>
    <property type="match status" value="1"/>
</dbReference>
<evidence type="ECO:0000256" key="6">
    <source>
        <dbReference type="SAM" id="Phobius"/>
    </source>
</evidence>
<dbReference type="InterPro" id="IPR009311">
    <property type="entry name" value="IFI6/IFI27-like"/>
</dbReference>